<feature type="chain" id="PRO_5047273374" evidence="6">
    <location>
        <begin position="18"/>
        <end position="406"/>
    </location>
</feature>
<evidence type="ECO:0000313" key="8">
    <source>
        <dbReference type="Proteomes" id="UP001164743"/>
    </source>
</evidence>
<keyword evidence="8" id="KW-1185">Reference proteome</keyword>
<evidence type="ECO:0000256" key="3">
    <source>
        <dbReference type="ARBA" id="ARBA00022989"/>
    </source>
</evidence>
<dbReference type="EMBL" id="CP110436">
    <property type="protein sequence ID" value="WAQ92148.1"/>
    <property type="molecule type" value="Genomic_DNA"/>
</dbReference>
<protein>
    <submittedName>
        <fullName evidence="7">Uncharacterized protein</fullName>
    </submittedName>
</protein>
<name>A0ABY7D4W7_9BASI</name>
<keyword evidence="2 5" id="KW-0812">Transmembrane</keyword>
<dbReference type="GeneID" id="77805024"/>
<evidence type="ECO:0000256" key="5">
    <source>
        <dbReference type="SAM" id="Phobius"/>
    </source>
</evidence>
<dbReference type="PANTHER" id="PTHR23507">
    <property type="entry name" value="ZGC:174356"/>
    <property type="match status" value="1"/>
</dbReference>
<reference evidence="7" key="1">
    <citation type="submission" date="2022-10" db="EMBL/GenBank/DDBJ databases">
        <title>Puccinia triticina Genome sequencing and assembly.</title>
        <authorList>
            <person name="Li C."/>
        </authorList>
    </citation>
    <scope>NUCLEOTIDE SEQUENCE</scope>
    <source>
        <strain evidence="7">Pt15</strain>
    </source>
</reference>
<evidence type="ECO:0000256" key="6">
    <source>
        <dbReference type="SAM" id="SignalP"/>
    </source>
</evidence>
<evidence type="ECO:0000313" key="7">
    <source>
        <dbReference type="EMBL" id="WAQ92148.1"/>
    </source>
</evidence>
<dbReference type="Proteomes" id="UP001164743">
    <property type="component" value="Chromosome 16A"/>
</dbReference>
<gene>
    <name evidence="7" type="ORF">PtA15_16A54</name>
</gene>
<feature type="transmembrane region" description="Helical" evidence="5">
    <location>
        <begin position="269"/>
        <end position="290"/>
    </location>
</feature>
<evidence type="ECO:0000256" key="2">
    <source>
        <dbReference type="ARBA" id="ARBA00022692"/>
    </source>
</evidence>
<keyword evidence="6" id="KW-0732">Signal</keyword>
<organism evidence="7 8">
    <name type="scientific">Puccinia triticina</name>
    <dbReference type="NCBI Taxonomy" id="208348"/>
    <lineage>
        <taxon>Eukaryota</taxon>
        <taxon>Fungi</taxon>
        <taxon>Dikarya</taxon>
        <taxon>Basidiomycota</taxon>
        <taxon>Pucciniomycotina</taxon>
        <taxon>Pucciniomycetes</taxon>
        <taxon>Pucciniales</taxon>
        <taxon>Pucciniaceae</taxon>
        <taxon>Puccinia</taxon>
    </lineage>
</organism>
<comment type="subcellular location">
    <subcellularLocation>
        <location evidence="1">Membrane</location>
        <topology evidence="1">Multi-pass membrane protein</topology>
    </subcellularLocation>
</comment>
<evidence type="ECO:0000256" key="1">
    <source>
        <dbReference type="ARBA" id="ARBA00004141"/>
    </source>
</evidence>
<feature type="transmembrane region" description="Helical" evidence="5">
    <location>
        <begin position="61"/>
        <end position="79"/>
    </location>
</feature>
<dbReference type="PANTHER" id="PTHR23507:SF1">
    <property type="entry name" value="FI18259P1-RELATED"/>
    <property type="match status" value="1"/>
</dbReference>
<sequence length="406" mass="44527">MAPSYAILACLPPLALMTRLLLPHGHVTVRSTVSDYSQTGRRSILASLQILRSSIHGDHNLLLLGICYGLYCFIAGSSTVKLQYAASKFAWDAVEIGEYLTIVGVSKVASLLFIIPGIMYVWNRKTNDSQVANSLVDGSVMEGQNLPGDVHYGRMDQDCSNSTLQAKPAAAVFGYPSTNTSQSSLTLCQSEIDATEDGTRWKAATINQELALNRFQMASSISRHNYQTSQLSLMPCEKKTMLLSTEAYLGMELPPHSTEIDLSLARFSIGWGVICSVGLVFSQNMLSFIIPSALEALSRSTGPAIQAVVLSLITINNKNIGSTDVISSFSLIGILMYDLLGEFFRQIGKLFIWYVYVNSRSTDFSKSFLFVIAALKMTKLTLIRFVNISGKNNVDEESCRRDETGD</sequence>
<keyword evidence="4 5" id="KW-0472">Membrane</keyword>
<dbReference type="RefSeq" id="XP_053027703.1">
    <property type="nucleotide sequence ID" value="XM_053164130.1"/>
</dbReference>
<accession>A0ABY7D4W7</accession>
<feature type="signal peptide" evidence="6">
    <location>
        <begin position="1"/>
        <end position="17"/>
    </location>
</feature>
<proteinExistence type="predicted"/>
<evidence type="ECO:0000256" key="4">
    <source>
        <dbReference type="ARBA" id="ARBA00023136"/>
    </source>
</evidence>
<feature type="transmembrane region" description="Helical" evidence="5">
    <location>
        <begin position="99"/>
        <end position="122"/>
    </location>
</feature>
<keyword evidence="3 5" id="KW-1133">Transmembrane helix</keyword>